<proteinExistence type="predicted"/>
<reference evidence="1" key="1">
    <citation type="submission" date="2019-08" db="EMBL/GenBank/DDBJ databases">
        <authorList>
            <person name="Kucharzyk K."/>
            <person name="Murdoch R.W."/>
            <person name="Higgins S."/>
            <person name="Loffler F."/>
        </authorList>
    </citation>
    <scope>NUCLEOTIDE SEQUENCE</scope>
</reference>
<comment type="caution">
    <text evidence="1">The sequence shown here is derived from an EMBL/GenBank/DDBJ whole genome shotgun (WGS) entry which is preliminary data.</text>
</comment>
<sequence>MAQKSELAYKTLKSYKPTRTGATGGIFRLGCGLLALRAARALACAAPPRKTPILRRFFIAASNPSES</sequence>
<dbReference type="EMBL" id="VSSQ01007262">
    <property type="protein sequence ID" value="MPM35358.1"/>
    <property type="molecule type" value="Genomic_DNA"/>
</dbReference>
<evidence type="ECO:0000313" key="1">
    <source>
        <dbReference type="EMBL" id="MPM35358.1"/>
    </source>
</evidence>
<protein>
    <submittedName>
        <fullName evidence="1">Uncharacterized protein</fullName>
    </submittedName>
</protein>
<name>A0A644Z510_9ZZZZ</name>
<organism evidence="1">
    <name type="scientific">bioreactor metagenome</name>
    <dbReference type="NCBI Taxonomy" id="1076179"/>
    <lineage>
        <taxon>unclassified sequences</taxon>
        <taxon>metagenomes</taxon>
        <taxon>ecological metagenomes</taxon>
    </lineage>
</organism>
<gene>
    <name evidence="1" type="ORF">SDC9_81949</name>
</gene>
<dbReference type="AlphaFoldDB" id="A0A644Z510"/>
<accession>A0A644Z510</accession>